<dbReference type="RefSeq" id="XP_024513355.1">
    <property type="nucleotide sequence ID" value="XM_024657682.1"/>
</dbReference>
<keyword evidence="11" id="KW-1185">Reference proteome</keyword>
<dbReference type="GeneID" id="3259287"/>
<comment type="similarity">
    <text evidence="1 5">Belongs to the TUBGCP family.</text>
</comment>
<dbReference type="InterPro" id="IPR007259">
    <property type="entry name" value="GCP"/>
</dbReference>
<dbReference type="GO" id="GO:0043015">
    <property type="term" value="F:gamma-tubulin binding"/>
    <property type="evidence" value="ECO:0000318"/>
    <property type="project" value="GO_Central"/>
</dbReference>
<dbReference type="InterPro" id="IPR041470">
    <property type="entry name" value="GCP_N"/>
</dbReference>
<dbReference type="GO" id="GO:0000278">
    <property type="term" value="P:mitotic cell cycle"/>
    <property type="evidence" value="ECO:0000318"/>
    <property type="project" value="GO_Central"/>
</dbReference>
<proteinExistence type="inferred from homology"/>
<evidence type="ECO:0000256" key="6">
    <source>
        <dbReference type="SAM" id="Coils"/>
    </source>
</evidence>
<sequence>MPSDSTSLSMFSLSQDLVRSLIPSITESSNSRLSDHLSSKVRSQIKADKYGGTRKEWNEVSQSIMGLAEAGRIRVQEDLAEGLEKNLSNLNRHREQGKNVWEEDVPIKMDNLPQHVQFLLNLAEKPTYQTHAFAYDYIHRSTPIGPTPEQLIYQQIMEEDPFDPGEVWDEEVRHGWTDSDTDDMSDLSTQSPSEDELATPSDLAMRMRLEDKEQEERAQREEAEVKERAIEELAKKLKNGYWKGQPEVEIMRKDLHGWKELTTNTNAAAMAKNFFPASFSNNSKAISASQLQRELIFALSGRPGILFTFDEKADCQIISDHPHVKTFSPGALEGILMTFRSHASQASKLRLFVQKTLQPRVPADPAKQTQATNKTAQAFAEATREVLELYDTWLSNLEASFTLGSRHGQSSSSVTGVPASTTPLLLIHELEQAHAPILRYLSEFVPYAHSPTLILNLIYSAIVNTRQTGSTPHITSSLFKLFYRSAEPMWHVLGVWLQQGMPVPLSLTDPEQMAFSSLSLDDGERELDRDFFIKRDKDVSWADEDFWECGFVVGDEGWPLWMGDEIGAMVMEAGKAQGLLRSLLGNVNTEIVKEWSFLFDVLMGPMDGFASPFPLGEMDIVEKVIGYLQPLCQLVQFHLRRVLDEECGLMQHLEAIEGTMLLRGFEVIHEWTEGLFKKIVKGEPWSDFQLLTSSIRTVAEVRQAFWMNPNALRIRTTRRQGVYLGPRALGAIRADYLIPFPLSQIFTETSIAIRAEVFSFLLQLLMSRWILAETKRTDKEMMVYSLSTDQRRELRSLWCMRGKLLWFLDMVYTWLTGRVIENQTASFRAKLEELTSLGSMITLELEHTRKLRDYSFLNPASSDLLEAIFGILDMTCTLSDSLTLFKAQSTPDKTPQFVTKRRRRVRRLQRDLSSDEEMGKMIEGPSQTTGEYKKVSSGKANLKEMQRELQFCVGVIKNAVEKLSMERDGELWAELSIALEEWHEV</sequence>
<dbReference type="GO" id="GO:0005816">
    <property type="term" value="C:spindle pole body"/>
    <property type="evidence" value="ECO:0007669"/>
    <property type="project" value="UniProtKB-ARBA"/>
</dbReference>
<protein>
    <recommendedName>
        <fullName evidence="5">Spindle pole body component</fullName>
    </recommendedName>
</protein>
<dbReference type="eggNOG" id="KOG4344">
    <property type="taxonomic scope" value="Eukaryota"/>
</dbReference>
<keyword evidence="2 5" id="KW-0963">Cytoplasm</keyword>
<evidence type="ECO:0000256" key="4">
    <source>
        <dbReference type="ARBA" id="ARBA00023212"/>
    </source>
</evidence>
<feature type="region of interest" description="Disordered" evidence="7">
    <location>
        <begin position="176"/>
        <end position="202"/>
    </location>
</feature>
<dbReference type="GO" id="GO:0005874">
    <property type="term" value="C:microtubule"/>
    <property type="evidence" value="ECO:0007669"/>
    <property type="project" value="UniProtKB-KW"/>
</dbReference>
<gene>
    <name evidence="10" type="ordered locus">CNH02000</name>
</gene>
<dbReference type="STRING" id="214684.Q5KCR6"/>
<evidence type="ECO:0000313" key="10">
    <source>
        <dbReference type="EMBL" id="AAW45066.2"/>
    </source>
</evidence>
<dbReference type="VEuPathDB" id="FungiDB:CNH02000"/>
<evidence type="ECO:0000256" key="7">
    <source>
        <dbReference type="SAM" id="MobiDB-lite"/>
    </source>
</evidence>
<name>Q5KCR6_CRYD1</name>
<dbReference type="Pfam" id="PF04130">
    <property type="entry name" value="GCP_C_terminal"/>
    <property type="match status" value="1"/>
</dbReference>
<feature type="coiled-coil region" evidence="6">
    <location>
        <begin position="73"/>
        <end position="100"/>
    </location>
</feature>
<evidence type="ECO:0000256" key="3">
    <source>
        <dbReference type="ARBA" id="ARBA00022701"/>
    </source>
</evidence>
<feature type="domain" description="Gamma tubulin complex component protein N-terminal" evidence="9">
    <location>
        <begin position="293"/>
        <end position="588"/>
    </location>
</feature>
<dbReference type="PANTHER" id="PTHR19302:SF33">
    <property type="entry name" value="GAMMA-TUBULIN COMPLEX COMPONENT 5"/>
    <property type="match status" value="1"/>
</dbReference>
<evidence type="ECO:0000259" key="9">
    <source>
        <dbReference type="Pfam" id="PF17681"/>
    </source>
</evidence>
<dbReference type="Proteomes" id="UP000002149">
    <property type="component" value="Chromosome 8"/>
</dbReference>
<dbReference type="KEGG" id="cne:CNH02000"/>
<evidence type="ECO:0000313" key="11">
    <source>
        <dbReference type="Proteomes" id="UP000002149"/>
    </source>
</evidence>
<evidence type="ECO:0000259" key="8">
    <source>
        <dbReference type="Pfam" id="PF04130"/>
    </source>
</evidence>
<reference evidence="10 11" key="1">
    <citation type="journal article" date="2005" name="Science">
        <title>The genome of the basidiomycetous yeast and human pathogen Cryptococcus neoformans.</title>
        <authorList>
            <person name="Loftus B.J."/>
            <person name="Fung E."/>
            <person name="Roncaglia P."/>
            <person name="Rowley D."/>
            <person name="Amedeo P."/>
            <person name="Bruno D."/>
            <person name="Vamathevan J."/>
            <person name="Miranda M."/>
            <person name="Anderson I.J."/>
            <person name="Fraser J.A."/>
            <person name="Allen J.E."/>
            <person name="Bosdet I.E."/>
            <person name="Brent M.R."/>
            <person name="Chiu R."/>
            <person name="Doering T.L."/>
            <person name="Donlin M.J."/>
            <person name="D'Souza C.A."/>
            <person name="Fox D.S."/>
            <person name="Grinberg V."/>
            <person name="Fu J."/>
            <person name="Fukushima M."/>
            <person name="Haas B.J."/>
            <person name="Huang J.C."/>
            <person name="Janbon G."/>
            <person name="Jones S.J."/>
            <person name="Koo H.L."/>
            <person name="Krzywinski M.I."/>
            <person name="Kwon-Chung J.K."/>
            <person name="Lengeler K.B."/>
            <person name="Maiti R."/>
            <person name="Marra M.A."/>
            <person name="Marra R.E."/>
            <person name="Mathewson C.A."/>
            <person name="Mitchell T.G."/>
            <person name="Pertea M."/>
            <person name="Riggs F.R."/>
            <person name="Salzberg S.L."/>
            <person name="Schein J.E."/>
            <person name="Shvartsbeyn A."/>
            <person name="Shin H."/>
            <person name="Shumway M."/>
            <person name="Specht C.A."/>
            <person name="Suh B.B."/>
            <person name="Tenney A."/>
            <person name="Utterback T.R."/>
            <person name="Wickes B.L."/>
            <person name="Wortman J.R."/>
            <person name="Wye N.H."/>
            <person name="Kronstad J.W."/>
            <person name="Lodge J.K."/>
            <person name="Heitman J."/>
            <person name="Davis R.W."/>
            <person name="Fraser C.M."/>
            <person name="Hyman R.W."/>
        </authorList>
    </citation>
    <scope>NUCLEOTIDE SEQUENCE [LARGE SCALE GENOMIC DNA]</scope>
    <source>
        <strain evidence="11">JEC21 / ATCC MYA-565</strain>
    </source>
</reference>
<organism evidence="10 11">
    <name type="scientific">Cryptococcus deneoformans (strain JEC21 / ATCC MYA-565)</name>
    <name type="common">Cryptococcus neoformans var. neoformans serotype D</name>
    <dbReference type="NCBI Taxonomy" id="214684"/>
    <lineage>
        <taxon>Eukaryota</taxon>
        <taxon>Fungi</taxon>
        <taxon>Dikarya</taxon>
        <taxon>Basidiomycota</taxon>
        <taxon>Agaricomycotina</taxon>
        <taxon>Tremellomycetes</taxon>
        <taxon>Tremellales</taxon>
        <taxon>Cryptococcaceae</taxon>
        <taxon>Cryptococcus</taxon>
        <taxon>Cryptococcus neoformans species complex</taxon>
    </lineage>
</organism>
<dbReference type="PaxDb" id="214684-Q5KCR6"/>
<dbReference type="InterPro" id="IPR040457">
    <property type="entry name" value="GCP_C"/>
</dbReference>
<feature type="domain" description="Gamma tubulin complex component C-terminal" evidence="8">
    <location>
        <begin position="649"/>
        <end position="971"/>
    </location>
</feature>
<evidence type="ECO:0000256" key="1">
    <source>
        <dbReference type="ARBA" id="ARBA00010337"/>
    </source>
</evidence>
<keyword evidence="6" id="KW-0175">Coiled coil</keyword>
<dbReference type="Pfam" id="PF17681">
    <property type="entry name" value="GCP_N_terminal"/>
    <property type="match status" value="1"/>
</dbReference>
<dbReference type="PANTHER" id="PTHR19302">
    <property type="entry name" value="GAMMA TUBULIN COMPLEX PROTEIN"/>
    <property type="match status" value="1"/>
</dbReference>
<keyword evidence="4 5" id="KW-0206">Cytoskeleton</keyword>
<dbReference type="GO" id="GO:0051225">
    <property type="term" value="P:spindle assembly"/>
    <property type="evidence" value="ECO:0000318"/>
    <property type="project" value="GO_Central"/>
</dbReference>
<comment type="subcellular location">
    <subcellularLocation>
        <location evidence="5">Cytoplasm</location>
        <location evidence="5">Cytoskeleton</location>
        <location evidence="5">Microtubule organizing center</location>
    </subcellularLocation>
</comment>
<dbReference type="Gene3D" id="1.20.120.1900">
    <property type="entry name" value="Gamma-tubulin complex, C-terminal domain"/>
    <property type="match status" value="1"/>
</dbReference>
<dbReference type="OrthoDB" id="66546at2759"/>
<dbReference type="GO" id="GO:0051321">
    <property type="term" value="P:meiotic cell cycle"/>
    <property type="evidence" value="ECO:0000318"/>
    <property type="project" value="GO_Central"/>
</dbReference>
<feature type="coiled-coil region" evidence="6">
    <location>
        <begin position="204"/>
        <end position="240"/>
    </location>
</feature>
<dbReference type="GO" id="GO:0007020">
    <property type="term" value="P:microtubule nucleation"/>
    <property type="evidence" value="ECO:0000318"/>
    <property type="project" value="GO_Central"/>
</dbReference>
<accession>Q5KCR6</accession>
<dbReference type="HOGENOM" id="CLU_997540_0_0_1"/>
<evidence type="ECO:0000256" key="5">
    <source>
        <dbReference type="RuleBase" id="RU363050"/>
    </source>
</evidence>
<dbReference type="GO" id="GO:0000922">
    <property type="term" value="C:spindle pole"/>
    <property type="evidence" value="ECO:0007669"/>
    <property type="project" value="InterPro"/>
</dbReference>
<dbReference type="AlphaFoldDB" id="Q5KCR6"/>
<dbReference type="EMBL" id="AE017348">
    <property type="protein sequence ID" value="AAW45066.2"/>
    <property type="molecule type" value="Genomic_DNA"/>
</dbReference>
<evidence type="ECO:0000256" key="2">
    <source>
        <dbReference type="ARBA" id="ARBA00022490"/>
    </source>
</evidence>
<dbReference type="InterPro" id="IPR042241">
    <property type="entry name" value="GCP_C_sf"/>
</dbReference>
<dbReference type="InParanoid" id="Q5KCR6"/>
<keyword evidence="3 5" id="KW-0493">Microtubule</keyword>
<dbReference type="GO" id="GO:0000930">
    <property type="term" value="C:gamma-tubulin complex"/>
    <property type="evidence" value="ECO:0000318"/>
    <property type="project" value="GO_Central"/>
</dbReference>
<dbReference type="GO" id="GO:0031122">
    <property type="term" value="P:cytoplasmic microtubule organization"/>
    <property type="evidence" value="ECO:0000318"/>
    <property type="project" value="GO_Central"/>
</dbReference>